<keyword evidence="4" id="KW-1185">Reference proteome</keyword>
<dbReference type="PANTHER" id="PTHR13847">
    <property type="entry name" value="SARCOSINE DEHYDROGENASE-RELATED"/>
    <property type="match status" value="1"/>
</dbReference>
<dbReference type="Gene3D" id="3.50.50.60">
    <property type="entry name" value="FAD/NAD(P)-binding domain"/>
    <property type="match status" value="1"/>
</dbReference>
<proteinExistence type="predicted"/>
<dbReference type="PANTHER" id="PTHR13847:SF281">
    <property type="entry name" value="FAD DEPENDENT OXIDOREDUCTASE DOMAIN-CONTAINING PROTEIN"/>
    <property type="match status" value="1"/>
</dbReference>
<feature type="domain" description="FAD dependent oxidoreductase" evidence="2">
    <location>
        <begin position="41"/>
        <end position="402"/>
    </location>
</feature>
<dbReference type="InterPro" id="IPR036188">
    <property type="entry name" value="FAD/NAD-bd_sf"/>
</dbReference>
<keyword evidence="1" id="KW-0560">Oxidoreductase</keyword>
<accession>A0ABP3X1W0</accession>
<name>A0ABP3X1W0_9ALTE</name>
<dbReference type="RefSeq" id="WP_343862191.1">
    <property type="nucleotide sequence ID" value="NZ_BAAAFD010000013.1"/>
</dbReference>
<organism evidence="3 4">
    <name type="scientific">Aliiglaciecola litoralis</name>
    <dbReference type="NCBI Taxonomy" id="582857"/>
    <lineage>
        <taxon>Bacteria</taxon>
        <taxon>Pseudomonadati</taxon>
        <taxon>Pseudomonadota</taxon>
        <taxon>Gammaproteobacteria</taxon>
        <taxon>Alteromonadales</taxon>
        <taxon>Alteromonadaceae</taxon>
        <taxon>Aliiglaciecola</taxon>
    </lineage>
</organism>
<dbReference type="InterPro" id="IPR006076">
    <property type="entry name" value="FAD-dep_OxRdtase"/>
</dbReference>
<dbReference type="Gene3D" id="3.30.9.10">
    <property type="entry name" value="D-Amino Acid Oxidase, subunit A, domain 2"/>
    <property type="match status" value="1"/>
</dbReference>
<evidence type="ECO:0000256" key="1">
    <source>
        <dbReference type="ARBA" id="ARBA00023002"/>
    </source>
</evidence>
<dbReference type="Pfam" id="PF01266">
    <property type="entry name" value="DAO"/>
    <property type="match status" value="1"/>
</dbReference>
<sequence>MYDPLIESSPAPNQGYPSSYWAKSLDLIPKTNSLQTSVQADVAVIGAGYTGLSAAYHLQKHYAKKVVVVDANEAGWGCSGRNAGFVLPGTGRLSLLEMEDKWGVDSAKGIFHEFMTSIETVQGLIEQGNIDCDKTPGGYLKLAHRRAKVATLRTQAEKLNAQYGESVRFVNSKEVNRDFVNSANMYGGIYFDKCFGVNPLKLALGYLAMANEAGVTVFGNSPVVDWQQSGATHTLRTSHGQITADQVVIATNGYTGTNLHDIVKQRHFPVLSSIIVTRPLTEQELSSIQIRFGLMAMDTRRKKYYYRLLPDNRILFGGRGAITGQQANDPINKQRLSKGLEATFPILKDIPIEHFWSGWVSASYDKYPRLGASDDESIFYSMGYCGSGLAFSTLAGKRLAQRICEPEALPQLPFWQTPLPKFPFSSFRRLGLKAFYLLANIRD</sequence>
<comment type="caution">
    <text evidence="3">The sequence shown here is derived from an EMBL/GenBank/DDBJ whole genome shotgun (WGS) entry which is preliminary data.</text>
</comment>
<protein>
    <submittedName>
        <fullName evidence="3">FAD-binding oxidoreductase</fullName>
    </submittedName>
</protein>
<evidence type="ECO:0000313" key="4">
    <source>
        <dbReference type="Proteomes" id="UP001500359"/>
    </source>
</evidence>
<evidence type="ECO:0000313" key="3">
    <source>
        <dbReference type="EMBL" id="GAA0859700.1"/>
    </source>
</evidence>
<evidence type="ECO:0000259" key="2">
    <source>
        <dbReference type="Pfam" id="PF01266"/>
    </source>
</evidence>
<dbReference type="EMBL" id="BAAAFD010000013">
    <property type="protein sequence ID" value="GAA0859700.1"/>
    <property type="molecule type" value="Genomic_DNA"/>
</dbReference>
<reference evidence="4" key="1">
    <citation type="journal article" date="2019" name="Int. J. Syst. Evol. Microbiol.">
        <title>The Global Catalogue of Microorganisms (GCM) 10K type strain sequencing project: providing services to taxonomists for standard genome sequencing and annotation.</title>
        <authorList>
            <consortium name="The Broad Institute Genomics Platform"/>
            <consortium name="The Broad Institute Genome Sequencing Center for Infectious Disease"/>
            <person name="Wu L."/>
            <person name="Ma J."/>
        </authorList>
    </citation>
    <scope>NUCLEOTIDE SEQUENCE [LARGE SCALE GENOMIC DNA]</scope>
    <source>
        <strain evidence="4">JCM 15896</strain>
    </source>
</reference>
<dbReference type="Proteomes" id="UP001500359">
    <property type="component" value="Unassembled WGS sequence"/>
</dbReference>
<dbReference type="SUPFAM" id="SSF51905">
    <property type="entry name" value="FAD/NAD(P)-binding domain"/>
    <property type="match status" value="1"/>
</dbReference>
<gene>
    <name evidence="3" type="ORF">GCM10009114_34170</name>
</gene>